<proteinExistence type="predicted"/>
<comment type="caution">
    <text evidence="2">The sequence shown here is derived from an EMBL/GenBank/DDBJ whole genome shotgun (WGS) entry which is preliminary data.</text>
</comment>
<evidence type="ECO:0000313" key="1">
    <source>
        <dbReference type="EMBL" id="GAN64031.1"/>
    </source>
</evidence>
<dbReference type="RefSeq" id="WP_371862254.1">
    <property type="nucleotide sequence ID" value="NZ_BAMW01000048.1"/>
</dbReference>
<gene>
    <name evidence="1" type="ORF">Abin_050_003</name>
    <name evidence="2" type="ORF">AIN02nite_29770</name>
</gene>
<accession>A0A6N3T6X7</accession>
<protein>
    <submittedName>
        <fullName evidence="2">Uncharacterized protein</fullName>
    </submittedName>
</protein>
<dbReference type="Proteomes" id="UP000321104">
    <property type="component" value="Unassembled WGS sequence"/>
</dbReference>
<dbReference type="EMBL" id="BJXQ01000063">
    <property type="protein sequence ID" value="GEN04952.1"/>
    <property type="molecule type" value="Genomic_DNA"/>
</dbReference>
<evidence type="ECO:0000313" key="3">
    <source>
        <dbReference type="Proteomes" id="UP000032673"/>
    </source>
</evidence>
<reference evidence="2 4" key="2">
    <citation type="submission" date="2019-07" db="EMBL/GenBank/DDBJ databases">
        <title>Whole genome shotgun sequence of Acetobacter indonesiensis NBRC 16471.</title>
        <authorList>
            <person name="Hosoyama A."/>
            <person name="Uohara A."/>
            <person name="Ohji S."/>
            <person name="Ichikawa N."/>
        </authorList>
    </citation>
    <scope>NUCLEOTIDE SEQUENCE [LARGE SCALE GENOMIC DNA]</scope>
    <source>
        <strain evidence="2 4">NBRC 16471</strain>
    </source>
</reference>
<dbReference type="EMBL" id="BAMW01000048">
    <property type="protein sequence ID" value="GAN64031.1"/>
    <property type="molecule type" value="Genomic_DNA"/>
</dbReference>
<keyword evidence="3" id="KW-1185">Reference proteome</keyword>
<evidence type="ECO:0000313" key="4">
    <source>
        <dbReference type="Proteomes" id="UP000321104"/>
    </source>
</evidence>
<organism evidence="2 4">
    <name type="scientific">Acetobacter indonesiensis</name>
    <dbReference type="NCBI Taxonomy" id="104101"/>
    <lineage>
        <taxon>Bacteria</taxon>
        <taxon>Pseudomonadati</taxon>
        <taxon>Pseudomonadota</taxon>
        <taxon>Alphaproteobacteria</taxon>
        <taxon>Acetobacterales</taxon>
        <taxon>Acetobacteraceae</taxon>
        <taxon>Acetobacter</taxon>
    </lineage>
</organism>
<dbReference type="AlphaFoldDB" id="A0A6N3T6X7"/>
<reference evidence="1 3" key="1">
    <citation type="submission" date="2012-11" db="EMBL/GenBank/DDBJ databases">
        <title>Whole genome sequence of Acetobacter indonesiensis 5H-1.</title>
        <authorList>
            <person name="Azuma Y."/>
            <person name="Higashiura N."/>
            <person name="Hirakawa H."/>
            <person name="Matsushita K."/>
        </authorList>
    </citation>
    <scope>NUCLEOTIDE SEQUENCE [LARGE SCALE GENOMIC DNA]</scope>
    <source>
        <strain evidence="1 3">5H-1</strain>
    </source>
</reference>
<name>A0A6N3T6X7_9PROT</name>
<dbReference type="Proteomes" id="UP000032673">
    <property type="component" value="Unassembled WGS sequence"/>
</dbReference>
<evidence type="ECO:0000313" key="2">
    <source>
        <dbReference type="EMBL" id="GEN04952.1"/>
    </source>
</evidence>
<sequence length="76" mass="8812">MVARVEGSKKLLVFETLSVISFLRFLLEEWRYEAALFFDFEERVARLSGLGDQLEAFSQTVNFEVFRPDLDKGSNC</sequence>